<evidence type="ECO:0000256" key="4">
    <source>
        <dbReference type="ARBA" id="ARBA00032365"/>
    </source>
</evidence>
<evidence type="ECO:0000313" key="5">
    <source>
        <dbReference type="EMBL" id="CCU56384.1"/>
    </source>
</evidence>
<dbReference type="GO" id="GO:0044423">
    <property type="term" value="C:virion component"/>
    <property type="evidence" value="ECO:0007669"/>
    <property type="project" value="UniProtKB-KW"/>
</dbReference>
<dbReference type="EMBL" id="HF679134">
    <property type="protein sequence ID" value="CCU56384.1"/>
    <property type="molecule type" value="Genomic_DNA"/>
</dbReference>
<gene>
    <name evidence="5" type="ORF">MYSEV_186</name>
</gene>
<dbReference type="Proteomes" id="UP000792671">
    <property type="component" value="Genome"/>
</dbReference>
<reference evidence="5 6" key="1">
    <citation type="journal article" date="2013" name="J. Virol.">
        <title>New Insights into the Evolution of Entomopoxvirinae from the Complete Genome Sequences of Four Entomopoxviruses Infecting Adoxophyes honmai, Choristoneura biennis, Choristoneura rosaceana, and Mythimna separata.</title>
        <authorList>
            <person name="Theze J."/>
            <person name="Takatsuka J."/>
            <person name="Li Z."/>
            <person name="Gallais J."/>
            <person name="Doucet D."/>
            <person name="Arif B."/>
            <person name="Nakai M."/>
            <person name="Herniou E.A."/>
        </authorList>
    </citation>
    <scope>NUCLEOTIDE SEQUENCE [LARGE SCALE GENOMIC DNA]</scope>
</reference>
<dbReference type="OrthoDB" id="1579at10239"/>
<evidence type="ECO:0000256" key="2">
    <source>
        <dbReference type="ARBA" id="ARBA00022844"/>
    </source>
</evidence>
<evidence type="ECO:0000313" key="6">
    <source>
        <dbReference type="Proteomes" id="UP000792671"/>
    </source>
</evidence>
<organism evidence="5 6">
    <name type="scientific">Mythimna separata entomopoxvirus 'L'</name>
    <dbReference type="NCBI Taxonomy" id="1293572"/>
    <lineage>
        <taxon>Viruses</taxon>
        <taxon>Varidnaviria</taxon>
        <taxon>Bamfordvirae</taxon>
        <taxon>Nucleocytoviricota</taxon>
        <taxon>Pokkesviricetes</taxon>
        <taxon>Chitovirales</taxon>
        <taxon>Poxviridae</taxon>
        <taxon>Entomopoxvirinae</taxon>
        <taxon>Betaentomopoxvirus</taxon>
        <taxon>Betaentomopoxvirus mseparata</taxon>
        <taxon>Mythimna separata entomopoxvirus</taxon>
    </lineage>
</organism>
<dbReference type="KEGG" id="vg:15613808"/>
<dbReference type="InterPro" id="IPR004972">
    <property type="entry name" value="P4B"/>
</dbReference>
<dbReference type="Pfam" id="PF03292">
    <property type="entry name" value="Pox_P4B"/>
    <property type="match status" value="1"/>
</dbReference>
<dbReference type="GeneID" id="15613808"/>
<evidence type="ECO:0000256" key="3">
    <source>
        <dbReference type="ARBA" id="ARBA00025179"/>
    </source>
</evidence>
<protein>
    <recommendedName>
        <fullName evidence="4">Virion core protein 4b</fullName>
    </recommendedName>
</protein>
<proteinExistence type="predicted"/>
<accession>A0A916KQ75</accession>
<name>A0A916KQ75_9POXV</name>
<sequence>MNVFKMESIKSSNTNYLIAGVTTDDICNCSNDLDEYILDKLSITDRIDAGYLKHDCSMECGCLNGKLMLCMTGDMTKDNLISSCSKTAGAQSKNQQPIQKKKKSDNSIKINKQLDVMNKKDDVIKKIADYIANTLPKSPLTYTVQDIYRLIMTSPFKEYSLNDNDIKNIIGLASAFYRNKTINHSLLSTININTNDLLQQLKQVYNLSTLVDYDSFLNTLKVSSTEYTDISDCNDYIRFKPNEPSIPSILFALFSTRIPVLFEIVVNQDLFKLQQELQHDDYASYKNIALLMFRLSDREAYYTNQSNGSGIKADVYTELSRILLSMSIKRLVSKIMTGTVTGNTVSPIMNIFKNLYIKNVRSYQEALLSAILKIWSYAPTIVLKNISSDFRTETVFFVEYEISEYNQFENQNIKFSQDLIKYIYYDSNINKVILSPKYILDSISGNTNINNSLPYCNSGIRSINPMTNIALKSTGVFILSIPRLVKRSYSYGLPDEFSDRLINKYVDLDQNITIGCNMFQLRAAVCYKISKYMDLESCIQNPLSLGTVAIVKTQKGWLRYNPDLMYSCNEKKELLDKLLKYEFRKSTNNFPDQEFLDGSFEEWKKSFVGMNNIIDKFERGYINIDALIIQESEAIDIISRFGTLIIYAQEYTSGIDMMPLKRLF</sequence>
<dbReference type="RefSeq" id="YP_008003703.1">
    <property type="nucleotide sequence ID" value="NC_021246.1"/>
</dbReference>
<evidence type="ECO:0000256" key="1">
    <source>
        <dbReference type="ARBA" id="ARBA00004328"/>
    </source>
</evidence>
<keyword evidence="2" id="KW-0946">Virion</keyword>
<comment type="function">
    <text evidence="3">Major component of the virion core that undergoes proteolytic processing during the immature virion (IV) to mature virion (MV) transition. Essential for the formation of a structurally normal core.</text>
</comment>
<comment type="subcellular location">
    <subcellularLocation>
        <location evidence="1">Virion</location>
    </subcellularLocation>
</comment>
<keyword evidence="6" id="KW-1185">Reference proteome</keyword>